<evidence type="ECO:0000256" key="3">
    <source>
        <dbReference type="ARBA" id="ARBA00023224"/>
    </source>
</evidence>
<dbReference type="GO" id="GO:0006935">
    <property type="term" value="P:chemotaxis"/>
    <property type="evidence" value="ECO:0007669"/>
    <property type="project" value="InterPro"/>
</dbReference>
<evidence type="ECO:0000256" key="4">
    <source>
        <dbReference type="ARBA" id="ARBA00029447"/>
    </source>
</evidence>
<feature type="transmembrane region" description="Helical" evidence="6">
    <location>
        <begin position="325"/>
        <end position="349"/>
    </location>
</feature>
<dbReference type="GO" id="GO:0005886">
    <property type="term" value="C:plasma membrane"/>
    <property type="evidence" value="ECO:0007669"/>
    <property type="project" value="UniProtKB-SubCell"/>
</dbReference>
<feature type="domain" description="HAMP" evidence="9">
    <location>
        <begin position="351"/>
        <end position="404"/>
    </location>
</feature>
<evidence type="ECO:0000259" key="9">
    <source>
        <dbReference type="PROSITE" id="PS50885"/>
    </source>
</evidence>
<sequence length="701" mass="72809">MSKFLSRFSLGTVLGFFTLLICVTVIGLSAKLMLSSYSSWQTARSVTALTNQNVAVFTALQALRLERVDTDTALRLPADKAATFLKSVAEYRGSVDGNMAKVAAEPLADFPGWKETSDTVTSAYDTMKALRASADANLAKAPEARDADFLKGYMKASAGILTVYETASKQLDAEIRRRDPASGELLLTKQMAWTARMVSGTPAVLLQGALAAGKPLAPPEARAIVAGRAQAEIAWASMKEMARTQGLGPDFDRAVTVADEAYFAGPFNDAYVKALDDLSAGGTPTLTFDAFKAEITVALGKIATVANAVLDVALDRADAAASRQFALFLTYAALMAAATALSAVSYLVVRRHVVRPLNEMTQAMSALADNDLSIAIPGAGRGDEIGAMSSAVGFFKDKLVHNRELEQQVAAEKAKAEENRRAVMAQMADDFEAAVGSVVGAVSTASHQLQGAAQTMSATAEETTHQSTAVAAAAEQASANVQTVASAAEELAASVGEIGQRVQHSAQIAGEAAKEADAVAAKVGRLAEAAQKIGDIVGLITNIAGQTNLLALNATIEAARAGEMGKGFAVVASEVKSLADQTAKATQEIARQIEEIQGSTMESASAIGTITTTIREMNAIATAIAAAVEEQGVSTNEIARNVQQASAGTSEVSTNIVGVTRAASESSAASTQVLASASELSRQSARLGEEVSRFLSTVRAA</sequence>
<dbReference type="PANTHER" id="PTHR32089:SF112">
    <property type="entry name" value="LYSOZYME-LIKE PROTEIN-RELATED"/>
    <property type="match status" value="1"/>
</dbReference>
<feature type="transmembrane region" description="Helical" evidence="6">
    <location>
        <begin position="12"/>
        <end position="34"/>
    </location>
</feature>
<dbReference type="PRINTS" id="PR00260">
    <property type="entry name" value="CHEMTRNSDUCR"/>
</dbReference>
<dbReference type="Gene3D" id="1.10.287.950">
    <property type="entry name" value="Methyl-accepting chemotaxis protein"/>
    <property type="match status" value="1"/>
</dbReference>
<dbReference type="Pfam" id="PF00672">
    <property type="entry name" value="HAMP"/>
    <property type="match status" value="1"/>
</dbReference>
<evidence type="ECO:0000256" key="5">
    <source>
        <dbReference type="PROSITE-ProRule" id="PRU00284"/>
    </source>
</evidence>
<dbReference type="PANTHER" id="PTHR32089">
    <property type="entry name" value="METHYL-ACCEPTING CHEMOTAXIS PROTEIN MCPB"/>
    <property type="match status" value="1"/>
</dbReference>
<keyword evidence="6" id="KW-1133">Transmembrane helix</keyword>
<dbReference type="SUPFAM" id="SSF58104">
    <property type="entry name" value="Methyl-accepting chemotaxis protein (MCP) signaling domain"/>
    <property type="match status" value="1"/>
</dbReference>
<feature type="domain" description="T-SNARE coiled-coil homology" evidence="8">
    <location>
        <begin position="597"/>
        <end position="659"/>
    </location>
</feature>
<dbReference type="InterPro" id="IPR004089">
    <property type="entry name" value="MCPsignal_dom"/>
</dbReference>
<evidence type="ECO:0000259" key="8">
    <source>
        <dbReference type="PROSITE" id="PS50192"/>
    </source>
</evidence>
<dbReference type="AlphaFoldDB" id="A0A1I4W6I7"/>
<dbReference type="InterPro" id="IPR003660">
    <property type="entry name" value="HAMP_dom"/>
</dbReference>
<dbReference type="OrthoDB" id="3378718at2"/>
<dbReference type="EMBL" id="PJNW01000015">
    <property type="protein sequence ID" value="PKR87920.1"/>
    <property type="molecule type" value="Genomic_DNA"/>
</dbReference>
<evidence type="ECO:0000313" key="11">
    <source>
        <dbReference type="Proteomes" id="UP000233491"/>
    </source>
</evidence>
<evidence type="ECO:0000256" key="1">
    <source>
        <dbReference type="ARBA" id="ARBA00004429"/>
    </source>
</evidence>
<evidence type="ECO:0000256" key="2">
    <source>
        <dbReference type="ARBA" id="ARBA00022519"/>
    </source>
</evidence>
<evidence type="ECO:0000256" key="6">
    <source>
        <dbReference type="SAM" id="Phobius"/>
    </source>
</evidence>
<dbReference type="PROSITE" id="PS50885">
    <property type="entry name" value="HAMP"/>
    <property type="match status" value="1"/>
</dbReference>
<comment type="caution">
    <text evidence="10">The sequence shown here is derived from an EMBL/GenBank/DDBJ whole genome shotgun (WGS) entry which is preliminary data.</text>
</comment>
<evidence type="ECO:0000313" key="10">
    <source>
        <dbReference type="EMBL" id="PKR87920.1"/>
    </source>
</evidence>
<dbReference type="PROSITE" id="PS50192">
    <property type="entry name" value="T_SNARE"/>
    <property type="match status" value="1"/>
</dbReference>
<evidence type="ECO:0000259" key="7">
    <source>
        <dbReference type="PROSITE" id="PS50111"/>
    </source>
</evidence>
<keyword evidence="2" id="KW-0997">Cell inner membrane</keyword>
<dbReference type="Pfam" id="PF00015">
    <property type="entry name" value="MCPsignal"/>
    <property type="match status" value="1"/>
</dbReference>
<keyword evidence="6" id="KW-0472">Membrane</keyword>
<dbReference type="PROSITE" id="PS50111">
    <property type="entry name" value="CHEMOTAXIS_TRANSDUC_2"/>
    <property type="match status" value="1"/>
</dbReference>
<keyword evidence="11" id="KW-1185">Reference proteome</keyword>
<dbReference type="RefSeq" id="WP_101290659.1">
    <property type="nucleotide sequence ID" value="NZ_FOUQ01000015.1"/>
</dbReference>
<dbReference type="InterPro" id="IPR004090">
    <property type="entry name" value="Chemotax_Me-accpt_rcpt"/>
</dbReference>
<dbReference type="GO" id="GO:0004888">
    <property type="term" value="F:transmembrane signaling receptor activity"/>
    <property type="evidence" value="ECO:0007669"/>
    <property type="project" value="InterPro"/>
</dbReference>
<dbReference type="Proteomes" id="UP000233491">
    <property type="component" value="Unassembled WGS sequence"/>
</dbReference>
<feature type="domain" description="Methyl-accepting transducer" evidence="7">
    <location>
        <begin position="445"/>
        <end position="681"/>
    </location>
</feature>
<gene>
    <name evidence="10" type="ORF">CXZ10_17500</name>
</gene>
<dbReference type="SMART" id="SM00304">
    <property type="entry name" value="HAMP"/>
    <property type="match status" value="1"/>
</dbReference>
<protein>
    <submittedName>
        <fullName evidence="10">Methyl-accepting chemotaxis protein</fullName>
    </submittedName>
</protein>
<keyword evidence="2" id="KW-1003">Cell membrane</keyword>
<comment type="subcellular location">
    <subcellularLocation>
        <location evidence="1">Cell inner membrane</location>
        <topology evidence="1">Multi-pass membrane protein</topology>
    </subcellularLocation>
</comment>
<reference evidence="10 11" key="1">
    <citation type="submission" date="2017-12" db="EMBL/GenBank/DDBJ databases">
        <title>Anaerobic carbon monoxide metabolism by Pleomorphomonas carboxyditropha sp. nov., a new mesophilic hydrogenogenic carboxidotroph.</title>
        <authorList>
            <person name="Esquivel-Elizondo S."/>
            <person name="Krajmalnik-Brown R."/>
        </authorList>
    </citation>
    <scope>NUCLEOTIDE SEQUENCE [LARGE SCALE GENOMIC DNA]</scope>
    <source>
        <strain evidence="10 11">R5-392</strain>
    </source>
</reference>
<dbReference type="CDD" id="cd06225">
    <property type="entry name" value="HAMP"/>
    <property type="match status" value="1"/>
</dbReference>
<dbReference type="SMART" id="SM00283">
    <property type="entry name" value="MA"/>
    <property type="match status" value="1"/>
</dbReference>
<organism evidence="10 11">
    <name type="scientific">Pleomorphomonas diazotrophica</name>
    <dbReference type="NCBI Taxonomy" id="1166257"/>
    <lineage>
        <taxon>Bacteria</taxon>
        <taxon>Pseudomonadati</taxon>
        <taxon>Pseudomonadota</taxon>
        <taxon>Alphaproteobacteria</taxon>
        <taxon>Hyphomicrobiales</taxon>
        <taxon>Pleomorphomonadaceae</taxon>
        <taxon>Pleomorphomonas</taxon>
    </lineage>
</organism>
<accession>A0A1I4W6I7</accession>
<name>A0A1I4W6I7_9HYPH</name>
<comment type="similarity">
    <text evidence="4">Belongs to the methyl-accepting chemotaxis (MCP) protein family.</text>
</comment>
<keyword evidence="6" id="KW-0812">Transmembrane</keyword>
<dbReference type="Gene3D" id="6.10.340.10">
    <property type="match status" value="1"/>
</dbReference>
<proteinExistence type="inferred from homology"/>
<dbReference type="GO" id="GO:0007165">
    <property type="term" value="P:signal transduction"/>
    <property type="evidence" value="ECO:0007669"/>
    <property type="project" value="UniProtKB-KW"/>
</dbReference>
<dbReference type="InterPro" id="IPR000727">
    <property type="entry name" value="T_SNARE_dom"/>
</dbReference>
<keyword evidence="3 5" id="KW-0807">Transducer</keyword>